<evidence type="ECO:0000313" key="1">
    <source>
        <dbReference type="EMBL" id="KAK9918807.1"/>
    </source>
</evidence>
<comment type="caution">
    <text evidence="1">The sequence shown here is derived from an EMBL/GenBank/DDBJ whole genome shotgun (WGS) entry which is preliminary data.</text>
</comment>
<dbReference type="EMBL" id="JALJOT010000001">
    <property type="protein sequence ID" value="KAK9918807.1"/>
    <property type="molecule type" value="Genomic_DNA"/>
</dbReference>
<dbReference type="Proteomes" id="UP001491310">
    <property type="component" value="Unassembled WGS sequence"/>
</dbReference>
<protein>
    <submittedName>
        <fullName evidence="1">Uncharacterized protein</fullName>
    </submittedName>
</protein>
<name>A0ABR2Z4F1_9CHLO</name>
<sequence>MTITAKKVLDPTTKNPYFILTELLEDKADFEESQINVSITDGAHFWRKDGQRTLPQPDKWMANAYNAISNPRAEGFEYQFSEQDGDLKFTIRWRQPGMTGRVKADILLQSCEGPEHMRSMLDCLFGTLSSLQA</sequence>
<proteinExistence type="predicted"/>
<reference evidence="1 2" key="1">
    <citation type="journal article" date="2024" name="Nat. Commun.">
        <title>Phylogenomics reveals the evolutionary origins of lichenization in chlorophyte algae.</title>
        <authorList>
            <person name="Puginier C."/>
            <person name="Libourel C."/>
            <person name="Otte J."/>
            <person name="Skaloud P."/>
            <person name="Haon M."/>
            <person name="Grisel S."/>
            <person name="Petersen M."/>
            <person name="Berrin J.G."/>
            <person name="Delaux P.M."/>
            <person name="Dal Grande F."/>
            <person name="Keller J."/>
        </authorList>
    </citation>
    <scope>NUCLEOTIDE SEQUENCE [LARGE SCALE GENOMIC DNA]</scope>
    <source>
        <strain evidence="1 2">SAG 216-7</strain>
    </source>
</reference>
<organism evidence="1 2">
    <name type="scientific">Coccomyxa subellipsoidea</name>
    <dbReference type="NCBI Taxonomy" id="248742"/>
    <lineage>
        <taxon>Eukaryota</taxon>
        <taxon>Viridiplantae</taxon>
        <taxon>Chlorophyta</taxon>
        <taxon>core chlorophytes</taxon>
        <taxon>Trebouxiophyceae</taxon>
        <taxon>Trebouxiophyceae incertae sedis</taxon>
        <taxon>Coccomyxaceae</taxon>
        <taxon>Coccomyxa</taxon>
    </lineage>
</organism>
<keyword evidence="2" id="KW-1185">Reference proteome</keyword>
<accession>A0ABR2Z4F1</accession>
<gene>
    <name evidence="1" type="ORF">WJX75_007077</name>
</gene>
<evidence type="ECO:0000313" key="2">
    <source>
        <dbReference type="Proteomes" id="UP001491310"/>
    </source>
</evidence>